<dbReference type="Pfam" id="PF00668">
    <property type="entry name" value="Condensation"/>
    <property type="match status" value="1"/>
</dbReference>
<dbReference type="GO" id="GO:0044550">
    <property type="term" value="P:secondary metabolite biosynthetic process"/>
    <property type="evidence" value="ECO:0007669"/>
    <property type="project" value="TreeGrafter"/>
</dbReference>
<protein>
    <recommendedName>
        <fullName evidence="1">Carrier domain-containing protein</fullName>
    </recommendedName>
</protein>
<proteinExistence type="predicted"/>
<organism evidence="3 4">
    <name type="scientific">Adineta steineri</name>
    <dbReference type="NCBI Taxonomy" id="433720"/>
    <lineage>
        <taxon>Eukaryota</taxon>
        <taxon>Metazoa</taxon>
        <taxon>Spiralia</taxon>
        <taxon>Gnathifera</taxon>
        <taxon>Rotifera</taxon>
        <taxon>Eurotatoria</taxon>
        <taxon>Bdelloidea</taxon>
        <taxon>Adinetida</taxon>
        <taxon>Adinetidae</taxon>
        <taxon>Adineta</taxon>
    </lineage>
</organism>
<gene>
    <name evidence="2" type="ORF">BJG266_LOCUS44637</name>
    <name evidence="3" type="ORF">QVE165_LOCUS61615</name>
</gene>
<dbReference type="Gene3D" id="3.30.300.30">
    <property type="match status" value="1"/>
</dbReference>
<dbReference type="Gene3D" id="1.10.1200.10">
    <property type="entry name" value="ACP-like"/>
    <property type="match status" value="1"/>
</dbReference>
<dbReference type="Gene3D" id="3.30.559.10">
    <property type="entry name" value="Chloramphenicol acetyltransferase-like domain"/>
    <property type="match status" value="1"/>
</dbReference>
<dbReference type="PANTHER" id="PTHR45527:SF1">
    <property type="entry name" value="FATTY ACID SYNTHASE"/>
    <property type="match status" value="1"/>
</dbReference>
<dbReference type="InterPro" id="IPR036736">
    <property type="entry name" value="ACP-like_sf"/>
</dbReference>
<comment type="caution">
    <text evidence="3">The sequence shown here is derived from an EMBL/GenBank/DDBJ whole genome shotgun (WGS) entry which is preliminary data.</text>
</comment>
<dbReference type="GO" id="GO:0031177">
    <property type="term" value="F:phosphopantetheine binding"/>
    <property type="evidence" value="ECO:0007669"/>
    <property type="project" value="TreeGrafter"/>
</dbReference>
<dbReference type="AlphaFoldDB" id="A0A816EZ07"/>
<dbReference type="SUPFAM" id="SSF56801">
    <property type="entry name" value="Acetyl-CoA synthetase-like"/>
    <property type="match status" value="1"/>
</dbReference>
<dbReference type="PROSITE" id="PS50075">
    <property type="entry name" value="CARRIER"/>
    <property type="match status" value="1"/>
</dbReference>
<dbReference type="EMBL" id="CAJNOM010004061">
    <property type="protein sequence ID" value="CAF1652190.1"/>
    <property type="molecule type" value="Genomic_DNA"/>
</dbReference>
<dbReference type="Gene3D" id="3.30.559.30">
    <property type="entry name" value="Nonribosomal peptide synthetase, condensation domain"/>
    <property type="match status" value="1"/>
</dbReference>
<dbReference type="Pfam" id="PF13193">
    <property type="entry name" value="AMP-binding_C"/>
    <property type="match status" value="1"/>
</dbReference>
<dbReference type="InterPro" id="IPR042099">
    <property type="entry name" value="ANL_N_sf"/>
</dbReference>
<dbReference type="InterPro" id="IPR025110">
    <property type="entry name" value="AMP-bd_C"/>
</dbReference>
<sequence>MQFVAVACRIWNFYGPAEATLGTTCHLIDVTSHMHDLPIGKPLPHYICLSLNNFLQSAMIQEKGELLVGGVGVFAGYLNCDDLTATVLVEIDGQLFYRTGDLVRIDNNGLLHYQGRKDHQIKLHGQRIELGEIERCLLNITSISACVVLKWNDDYLVAYVQSSDIDEVQLREHCQSHLPPHMIPSIFMILDKIPLNANGKIDRKQLPSPAFSHFPSIHLKNHVELLQPRNEIEVTIQHIWCDICDHKQISTDTNIFLIGGHSLILIELFHRYKTTFHLGTKSLSITDLFQYPTIIGHAQFIHQSLNSEQHFDSSWSSLHLTQGIQKKRVFHYSTLFFSYILARASFAQERIFLDEQIRFSPKNKNSIYAIPLIYRISSSSKDNYMSIDRLHRAFQSVIIKHSIFRTALYLDSNGTLIQHCFNVNTIHDEMKPYGFSIINLDNDCEIEKTISDILNHSDLFDLSKGRVIHCHILRHYHLNWFSSQNDDLLMNDDFILFNIHHSAFDKTSLSIFLRELSLAYETNSPLSIEDNAIEYIDYSVYEHQMDMSLSHEFWHSELAGSNLQYPLLLPFDRSRSSTDQRSGFASIAQISFDYNISSSFLEYASSHHMTPYQLGLATFYVFLFKLTHGQNDLCIASFDANRYRSELENIIGMFVATLPYRIQINPHWSFDELVKHVQEKCLSILQHSYYPLQHILSDIHLNQSNVSFLETAFQFITISSDVDQLSFGETSLQQATLNQAPVMATFDFMVSFIDNPTLNDSRLTCSFVCSCDLFNERTVACIAERFQHLFFQIFSSKSNSDQINRSMKSIRNLSLILPKEAEEMQETIFSRLPNIVNEGMFICNILDFFIC</sequence>
<dbReference type="InterPro" id="IPR023213">
    <property type="entry name" value="CAT-like_dom_sf"/>
</dbReference>
<dbReference type="GO" id="GO:0003824">
    <property type="term" value="F:catalytic activity"/>
    <property type="evidence" value="ECO:0007669"/>
    <property type="project" value="InterPro"/>
</dbReference>
<dbReference type="Proteomes" id="UP000663832">
    <property type="component" value="Unassembled WGS sequence"/>
</dbReference>
<dbReference type="EMBL" id="CAJNOI010003695">
    <property type="protein sequence ID" value="CAF1526891.1"/>
    <property type="molecule type" value="Genomic_DNA"/>
</dbReference>
<evidence type="ECO:0000313" key="2">
    <source>
        <dbReference type="EMBL" id="CAF1526891.1"/>
    </source>
</evidence>
<keyword evidence="4" id="KW-1185">Reference proteome</keyword>
<dbReference type="OrthoDB" id="10035141at2759"/>
<dbReference type="Proteomes" id="UP000663877">
    <property type="component" value="Unassembled WGS sequence"/>
</dbReference>
<dbReference type="GO" id="GO:0005829">
    <property type="term" value="C:cytosol"/>
    <property type="evidence" value="ECO:0007669"/>
    <property type="project" value="TreeGrafter"/>
</dbReference>
<evidence type="ECO:0000313" key="3">
    <source>
        <dbReference type="EMBL" id="CAF1652190.1"/>
    </source>
</evidence>
<dbReference type="InterPro" id="IPR001242">
    <property type="entry name" value="Condensation_dom"/>
</dbReference>
<dbReference type="SUPFAM" id="SSF52777">
    <property type="entry name" value="CoA-dependent acyltransferases"/>
    <property type="match status" value="2"/>
</dbReference>
<dbReference type="InterPro" id="IPR009081">
    <property type="entry name" value="PP-bd_ACP"/>
</dbReference>
<accession>A0A816EZ07</accession>
<dbReference type="Pfam" id="PF00550">
    <property type="entry name" value="PP-binding"/>
    <property type="match status" value="1"/>
</dbReference>
<dbReference type="GO" id="GO:0043041">
    <property type="term" value="P:amino acid activation for nonribosomal peptide biosynthetic process"/>
    <property type="evidence" value="ECO:0007669"/>
    <property type="project" value="TreeGrafter"/>
</dbReference>
<evidence type="ECO:0000313" key="4">
    <source>
        <dbReference type="Proteomes" id="UP000663832"/>
    </source>
</evidence>
<dbReference type="SUPFAM" id="SSF47336">
    <property type="entry name" value="ACP-like"/>
    <property type="match status" value="1"/>
</dbReference>
<feature type="domain" description="Carrier" evidence="1">
    <location>
        <begin position="227"/>
        <end position="305"/>
    </location>
</feature>
<dbReference type="PANTHER" id="PTHR45527">
    <property type="entry name" value="NONRIBOSOMAL PEPTIDE SYNTHETASE"/>
    <property type="match status" value="1"/>
</dbReference>
<evidence type="ECO:0000259" key="1">
    <source>
        <dbReference type="PROSITE" id="PS50075"/>
    </source>
</evidence>
<name>A0A816EZ07_9BILA</name>
<dbReference type="Gene3D" id="3.40.50.12780">
    <property type="entry name" value="N-terminal domain of ligase-like"/>
    <property type="match status" value="1"/>
</dbReference>
<dbReference type="InterPro" id="IPR045851">
    <property type="entry name" value="AMP-bd_C_sf"/>
</dbReference>
<reference evidence="3" key="1">
    <citation type="submission" date="2021-02" db="EMBL/GenBank/DDBJ databases">
        <authorList>
            <person name="Nowell W R."/>
        </authorList>
    </citation>
    <scope>NUCLEOTIDE SEQUENCE</scope>
</reference>